<evidence type="ECO:0000256" key="9">
    <source>
        <dbReference type="SAM" id="MobiDB-lite"/>
    </source>
</evidence>
<evidence type="ECO:0000256" key="3">
    <source>
        <dbReference type="ARBA" id="ARBA00020976"/>
    </source>
</evidence>
<keyword evidence="7" id="KW-0472">Membrane</keyword>
<evidence type="ECO:0000256" key="4">
    <source>
        <dbReference type="ARBA" id="ARBA00022448"/>
    </source>
</evidence>
<dbReference type="GO" id="GO:0000139">
    <property type="term" value="C:Golgi membrane"/>
    <property type="evidence" value="ECO:0007669"/>
    <property type="project" value="UniProtKB-SubCell"/>
</dbReference>
<dbReference type="Pfam" id="PF20671">
    <property type="entry name" value="COG3_C"/>
    <property type="match status" value="1"/>
</dbReference>
<dbReference type="InterPro" id="IPR048685">
    <property type="entry name" value="COG3_C"/>
</dbReference>
<evidence type="ECO:0000313" key="13">
    <source>
        <dbReference type="RefSeq" id="XP_003742260.1"/>
    </source>
</evidence>
<sequence length="782" mass="88256">MAAPVALAGDQVRSLLAKWDDADEPLAPISDIQNGILERFEALPGISTEDRSETKDGDKEEPVSLQIKYGTAKEFISQFERIVEPEMQREMDRRFLSALDVFRKYRADCGAFQTEIDRALHQLELLQTDYKFVTDKTGALHSACEALLSEQSKLVGVSEAINAKLCHFSELDALTRKLHAPSLTVLNDGFIPLLTRIDECLNFLESHPNYKESTNYAIRYRHLQSTALGMIKSYVSSTLEQSARQVQAVSQRSAQADPDLDTFTLLYVKFKSHAPRIKSLTAQIEERMAPSNLYSDILEEVQNTYFAQRNMLLSSSLNQAIQDLRDKHPKDHCSFLRQGSALLARLCHDETQLYFQFFSKPSIFLDDFLSSLCVKLYDAFRPVVVHVIHLETLSELCSILKQEESATDVRAFKECLHGMLQDVQERLVYRTLVYIRSDILGYNAAPGDLAYPEKLEMMQNIAETLAGAAPLSRSSSRGSIASESAVSVESRRRHSSTSGAASASPADIHGMWYPTVRRTLLCLSKLYRCLDKSIFQGLSQEVLAMCIESLVLAADAISKRNKVPLHGRLFEIKHLLILREQIAPFQIDFAIKETSLDFTRIRDAALSLMNNTNRLFSLGSNNALLEFLFEGTPQVKESLIDSKKAVDKQLKYVCERFIDETSTYLIGAELKNFLDRCLVIVSQKDSNIVLSKQPFAEPSAASKVLSAAYRELKERLLKVQKAMSLYLANRDTEAILFKPIKTKTAAFYQKLNNVFEENFTEDDLKIIACPSVEQINILWNPL</sequence>
<keyword evidence="5" id="KW-0653">Protein transport</keyword>
<organism evidence="12 13">
    <name type="scientific">Galendromus occidentalis</name>
    <name type="common">western predatory mite</name>
    <dbReference type="NCBI Taxonomy" id="34638"/>
    <lineage>
        <taxon>Eukaryota</taxon>
        <taxon>Metazoa</taxon>
        <taxon>Ecdysozoa</taxon>
        <taxon>Arthropoda</taxon>
        <taxon>Chelicerata</taxon>
        <taxon>Arachnida</taxon>
        <taxon>Acari</taxon>
        <taxon>Parasitiformes</taxon>
        <taxon>Mesostigmata</taxon>
        <taxon>Gamasina</taxon>
        <taxon>Phytoseioidea</taxon>
        <taxon>Phytoseiidae</taxon>
        <taxon>Typhlodrominae</taxon>
        <taxon>Galendromus</taxon>
    </lineage>
</organism>
<evidence type="ECO:0000256" key="5">
    <source>
        <dbReference type="ARBA" id="ARBA00022927"/>
    </source>
</evidence>
<evidence type="ECO:0000259" key="11">
    <source>
        <dbReference type="Pfam" id="PF20671"/>
    </source>
</evidence>
<evidence type="ECO:0000256" key="6">
    <source>
        <dbReference type="ARBA" id="ARBA00023034"/>
    </source>
</evidence>
<keyword evidence="6" id="KW-0333">Golgi apparatus</keyword>
<dbReference type="GO" id="GO:0007030">
    <property type="term" value="P:Golgi organization"/>
    <property type="evidence" value="ECO:0007669"/>
    <property type="project" value="TreeGrafter"/>
</dbReference>
<dbReference type="GO" id="GO:0005801">
    <property type="term" value="C:cis-Golgi network"/>
    <property type="evidence" value="ECO:0007669"/>
    <property type="project" value="InterPro"/>
</dbReference>
<dbReference type="InterPro" id="IPR048320">
    <property type="entry name" value="COG3_N"/>
</dbReference>
<evidence type="ECO:0000256" key="1">
    <source>
        <dbReference type="ARBA" id="ARBA00004395"/>
    </source>
</evidence>
<comment type="subcellular location">
    <subcellularLocation>
        <location evidence="1">Golgi apparatus membrane</location>
        <topology evidence="1">Peripheral membrane protein</topology>
    </subcellularLocation>
</comment>
<dbReference type="GeneID" id="100905622"/>
<feature type="region of interest" description="Disordered" evidence="9">
    <location>
        <begin position="483"/>
        <end position="504"/>
    </location>
</feature>
<accession>A0AAJ6QQ80</accession>
<dbReference type="InterPro" id="IPR007265">
    <property type="entry name" value="COG_su3"/>
</dbReference>
<dbReference type="AlphaFoldDB" id="A0AAJ6QQ80"/>
<dbReference type="RefSeq" id="XP_003742260.1">
    <property type="nucleotide sequence ID" value="XM_003742212.2"/>
</dbReference>
<evidence type="ECO:0000256" key="8">
    <source>
        <dbReference type="ARBA" id="ARBA00031339"/>
    </source>
</evidence>
<dbReference type="PANTHER" id="PTHR13302:SF8">
    <property type="entry name" value="CONSERVED OLIGOMERIC GOLGI COMPLEX SUBUNIT 3"/>
    <property type="match status" value="1"/>
</dbReference>
<dbReference type="Proteomes" id="UP000694867">
    <property type="component" value="Unplaced"/>
</dbReference>
<dbReference type="KEGG" id="goe:100905622"/>
<comment type="similarity">
    <text evidence="2">Belongs to the COG3 family.</text>
</comment>
<feature type="domain" description="Conserved oligomeric Golgi complex subunit 3 C-terminal" evidence="11">
    <location>
        <begin position="264"/>
        <end position="601"/>
    </location>
</feature>
<name>A0AAJ6QQ80_9ACAR</name>
<feature type="domain" description="Conserved oligomeric Golgi complex subunit 3 N-terminal" evidence="10">
    <location>
        <begin position="100"/>
        <end position="241"/>
    </location>
</feature>
<protein>
    <recommendedName>
        <fullName evidence="3">Conserved oligomeric Golgi complex subunit 3</fullName>
    </recommendedName>
    <alternativeName>
        <fullName evidence="8">Component of oligomeric Golgi complex 3</fullName>
    </alternativeName>
</protein>
<evidence type="ECO:0000256" key="2">
    <source>
        <dbReference type="ARBA" id="ARBA00009936"/>
    </source>
</evidence>
<dbReference type="GO" id="GO:0017119">
    <property type="term" value="C:Golgi transport complex"/>
    <property type="evidence" value="ECO:0007669"/>
    <property type="project" value="TreeGrafter"/>
</dbReference>
<evidence type="ECO:0000259" key="10">
    <source>
        <dbReference type="Pfam" id="PF04136"/>
    </source>
</evidence>
<dbReference type="PANTHER" id="PTHR13302">
    <property type="entry name" value="CONSERVED OLIGOMERIC GOLGI COMPLEX COMPONENT 3"/>
    <property type="match status" value="1"/>
</dbReference>
<keyword evidence="4" id="KW-0813">Transport</keyword>
<dbReference type="CTD" id="83548"/>
<proteinExistence type="inferred from homology"/>
<gene>
    <name evidence="13" type="primary">LOC100905622</name>
</gene>
<evidence type="ECO:0000313" key="12">
    <source>
        <dbReference type="Proteomes" id="UP000694867"/>
    </source>
</evidence>
<evidence type="ECO:0000256" key="7">
    <source>
        <dbReference type="ARBA" id="ARBA00023136"/>
    </source>
</evidence>
<keyword evidence="12" id="KW-1185">Reference proteome</keyword>
<dbReference type="Pfam" id="PF04136">
    <property type="entry name" value="COG3_N"/>
    <property type="match status" value="1"/>
</dbReference>
<dbReference type="GO" id="GO:0006891">
    <property type="term" value="P:intra-Golgi vesicle-mediated transport"/>
    <property type="evidence" value="ECO:0007669"/>
    <property type="project" value="TreeGrafter"/>
</dbReference>
<dbReference type="GO" id="GO:0006886">
    <property type="term" value="P:intracellular protein transport"/>
    <property type="evidence" value="ECO:0007669"/>
    <property type="project" value="InterPro"/>
</dbReference>
<reference evidence="13" key="1">
    <citation type="submission" date="2025-08" db="UniProtKB">
        <authorList>
            <consortium name="RefSeq"/>
        </authorList>
    </citation>
    <scope>IDENTIFICATION</scope>
</reference>